<name>A0A7M7MSW0_APIME</name>
<dbReference type="Gene3D" id="3.40.50.1240">
    <property type="entry name" value="Phosphoglycerate mutase-like"/>
    <property type="match status" value="1"/>
</dbReference>
<evidence type="ECO:0000256" key="2">
    <source>
        <dbReference type="ARBA" id="ARBA00008422"/>
    </source>
</evidence>
<dbReference type="CDD" id="cd07061">
    <property type="entry name" value="HP_HAP_like"/>
    <property type="match status" value="1"/>
</dbReference>
<keyword evidence="6" id="KW-1003">Cell membrane</keyword>
<dbReference type="GO" id="GO:0034417">
    <property type="term" value="F:bisphosphoglycerate 3-phosphatase activity"/>
    <property type="evidence" value="ECO:0007669"/>
    <property type="project" value="UniProtKB-EC"/>
</dbReference>
<feature type="disulfide bond" evidence="16">
    <location>
        <begin position="295"/>
        <end position="308"/>
    </location>
</feature>
<evidence type="ECO:0000256" key="10">
    <source>
        <dbReference type="ARBA" id="ARBA00023180"/>
    </source>
</evidence>
<keyword evidence="17" id="KW-0812">Transmembrane</keyword>
<dbReference type="SUPFAM" id="SSF53254">
    <property type="entry name" value="Phosphoglycerate mutase-like"/>
    <property type="match status" value="1"/>
</dbReference>
<evidence type="ECO:0000313" key="18">
    <source>
        <dbReference type="EnsemblMetazoa" id="XP_026300501"/>
    </source>
</evidence>
<reference evidence="20" key="2">
    <citation type="submission" date="2025-04" db="UniProtKB">
        <authorList>
            <consortium name="RefSeq"/>
        </authorList>
    </citation>
    <scope>IDENTIFICATION</scope>
    <source>
        <strain evidence="20">DH4</strain>
        <tissue evidence="20">Whole body</tissue>
    </source>
</reference>
<evidence type="ECO:0000256" key="13">
    <source>
        <dbReference type="ARBA" id="ARBA00043671"/>
    </source>
</evidence>
<dbReference type="Proteomes" id="UP000005203">
    <property type="component" value="Linkage group LG13"/>
</dbReference>
<dbReference type="AlphaFoldDB" id="A0A7M7MSW0"/>
<comment type="catalytic activity">
    <reaction evidence="13">
        <text>1D-myo-inositol 1,2,4,5,6-pentakisphosphate + H2O = 1D-myo-inositol 1,2,5,6-tetrakisphosphate + phosphate</text>
        <dbReference type="Rhea" id="RHEA:77115"/>
        <dbReference type="ChEBI" id="CHEBI:15377"/>
        <dbReference type="ChEBI" id="CHEBI:43474"/>
        <dbReference type="ChEBI" id="CHEBI:57798"/>
        <dbReference type="ChEBI" id="CHEBI:195535"/>
        <dbReference type="EC" id="3.1.3.62"/>
    </reaction>
    <physiologicalReaction direction="left-to-right" evidence="13">
        <dbReference type="Rhea" id="RHEA:77116"/>
    </physiologicalReaction>
</comment>
<dbReference type="InterPro" id="IPR000560">
    <property type="entry name" value="His_Pase_clade-2"/>
</dbReference>
<comment type="subcellular location">
    <subcellularLocation>
        <location evidence="1">Cell membrane</location>
    </subcellularLocation>
</comment>
<dbReference type="GO" id="GO:0052745">
    <property type="term" value="F:inositol phosphate phosphatase activity"/>
    <property type="evidence" value="ECO:0007669"/>
    <property type="project" value="TreeGrafter"/>
</dbReference>
<dbReference type="RefSeq" id="XP_026300501.1">
    <property type="nucleotide sequence ID" value="XM_026444716.1"/>
</dbReference>
<gene>
    <name evidence="20" type="primary">LOC724619</name>
</gene>
<dbReference type="GO" id="GO:0003993">
    <property type="term" value="F:acid phosphatase activity"/>
    <property type="evidence" value="ECO:0007669"/>
    <property type="project" value="TreeGrafter"/>
</dbReference>
<keyword evidence="10" id="KW-0325">Glycoprotein</keyword>
<evidence type="ECO:0000256" key="16">
    <source>
        <dbReference type="PIRSR" id="PIRSR000894-2"/>
    </source>
</evidence>
<evidence type="ECO:0000256" key="11">
    <source>
        <dbReference type="ARBA" id="ARBA00031642"/>
    </source>
</evidence>
<evidence type="ECO:0000256" key="12">
    <source>
        <dbReference type="ARBA" id="ARBA00043668"/>
    </source>
</evidence>
<evidence type="ECO:0000256" key="9">
    <source>
        <dbReference type="ARBA" id="ARBA00023136"/>
    </source>
</evidence>
<keyword evidence="16" id="KW-1015">Disulfide bond</keyword>
<evidence type="ECO:0000313" key="20">
    <source>
        <dbReference type="RefSeq" id="XP_026300501.1"/>
    </source>
</evidence>
<evidence type="ECO:0000313" key="19">
    <source>
        <dbReference type="Proteomes" id="UP000005203"/>
    </source>
</evidence>
<dbReference type="OrthoDB" id="6509975at2759"/>
<keyword evidence="17" id="KW-1133">Transmembrane helix</keyword>
<accession>A0A7M7MSW0</accession>
<proteinExistence type="inferred from homology"/>
<dbReference type="InterPro" id="IPR016274">
    <property type="entry name" value="Histidine_acid_Pase_euk"/>
</dbReference>
<dbReference type="PANTHER" id="PTHR20963:SF8">
    <property type="entry name" value="MULTIPLE INOSITOL POLYPHOSPHATE PHOSPHATASE 1"/>
    <property type="match status" value="1"/>
</dbReference>
<comment type="catalytic activity">
    <reaction evidence="14">
        <text>1D-myo-inositol hexakisphosphate + H2O = 1D-myo-inositol 1,2,4,5,6-pentakisphosphate + phosphate</text>
        <dbReference type="Rhea" id="RHEA:16989"/>
        <dbReference type="ChEBI" id="CHEBI:15377"/>
        <dbReference type="ChEBI" id="CHEBI:43474"/>
        <dbReference type="ChEBI" id="CHEBI:57798"/>
        <dbReference type="ChEBI" id="CHEBI:58130"/>
        <dbReference type="EC" id="3.1.3.62"/>
    </reaction>
    <physiologicalReaction direction="left-to-right" evidence="14">
        <dbReference type="Rhea" id="RHEA:16990"/>
    </physiologicalReaction>
</comment>
<evidence type="ECO:0000256" key="7">
    <source>
        <dbReference type="ARBA" id="ARBA00022729"/>
    </source>
</evidence>
<evidence type="ECO:0000256" key="17">
    <source>
        <dbReference type="SAM" id="Phobius"/>
    </source>
</evidence>
<accession>A0A8B8H905</accession>
<dbReference type="InterPro" id="IPR029033">
    <property type="entry name" value="His_PPase_superfam"/>
</dbReference>
<evidence type="ECO:0000256" key="5">
    <source>
        <dbReference type="ARBA" id="ARBA00018097"/>
    </source>
</evidence>
<comment type="similarity">
    <text evidence="2">Belongs to the histidine acid phosphatase family. MINPP1 subfamily.</text>
</comment>
<dbReference type="EC" id="3.1.3.80" evidence="3"/>
<feature type="disulfide bond" evidence="16">
    <location>
        <begin position="92"/>
        <end position="425"/>
    </location>
</feature>
<evidence type="ECO:0000256" key="14">
    <source>
        <dbReference type="ARBA" id="ARBA00043691"/>
    </source>
</evidence>
<reference evidence="18" key="1">
    <citation type="submission" date="2021-01" db="UniProtKB">
        <authorList>
            <consortium name="EnsemblMetazoa"/>
        </authorList>
    </citation>
    <scope>IDENTIFICATION</scope>
    <source>
        <strain evidence="18">DH4</strain>
    </source>
</reference>
<protein>
    <recommendedName>
        <fullName evidence="5">Multiple inositol polyphosphate phosphatase 1</fullName>
        <ecNumber evidence="4">3.1.3.62</ecNumber>
        <ecNumber evidence="3">3.1.3.80</ecNumber>
    </recommendedName>
    <alternativeName>
        <fullName evidence="11">2,3-bisphosphoglycerate 3-phosphatase</fullName>
    </alternativeName>
</protein>
<evidence type="ECO:0000256" key="1">
    <source>
        <dbReference type="ARBA" id="ARBA00004236"/>
    </source>
</evidence>
<comment type="catalytic activity">
    <reaction evidence="12">
        <text>1D-myo-inositol 1,2,5,6-tetrakisphosphate + H2O = 1D-myo-inositol 1,2,6-trisphosphate + phosphate</text>
        <dbReference type="Rhea" id="RHEA:77119"/>
        <dbReference type="ChEBI" id="CHEBI:15377"/>
        <dbReference type="ChEBI" id="CHEBI:43474"/>
        <dbReference type="ChEBI" id="CHEBI:195535"/>
        <dbReference type="ChEBI" id="CHEBI:195537"/>
        <dbReference type="EC" id="3.1.3.62"/>
    </reaction>
    <physiologicalReaction direction="left-to-right" evidence="12">
        <dbReference type="Rhea" id="RHEA:77120"/>
    </physiologicalReaction>
</comment>
<evidence type="ECO:0000256" key="3">
    <source>
        <dbReference type="ARBA" id="ARBA00012976"/>
    </source>
</evidence>
<dbReference type="Pfam" id="PF00328">
    <property type="entry name" value="His_Phos_2"/>
    <property type="match status" value="1"/>
</dbReference>
<organism evidence="18">
    <name type="scientific">Apis mellifera</name>
    <name type="common">Honeybee</name>
    <dbReference type="NCBI Taxonomy" id="7460"/>
    <lineage>
        <taxon>Eukaryota</taxon>
        <taxon>Metazoa</taxon>
        <taxon>Ecdysozoa</taxon>
        <taxon>Arthropoda</taxon>
        <taxon>Hexapoda</taxon>
        <taxon>Insecta</taxon>
        <taxon>Pterygota</taxon>
        <taxon>Neoptera</taxon>
        <taxon>Endopterygota</taxon>
        <taxon>Hymenoptera</taxon>
        <taxon>Apocrita</taxon>
        <taxon>Aculeata</taxon>
        <taxon>Apoidea</taxon>
        <taxon>Anthophila</taxon>
        <taxon>Apidae</taxon>
        <taxon>Apis</taxon>
    </lineage>
</organism>
<dbReference type="EC" id="3.1.3.62" evidence="4"/>
<dbReference type="PIRSF" id="PIRSF000894">
    <property type="entry name" value="Acid_phosphatase"/>
    <property type="match status" value="1"/>
</dbReference>
<keyword evidence="19" id="KW-1185">Reference proteome</keyword>
<feature type="transmembrane region" description="Helical" evidence="17">
    <location>
        <begin position="38"/>
        <end position="56"/>
    </location>
</feature>
<keyword evidence="8" id="KW-0378">Hydrolase</keyword>
<dbReference type="GO" id="GO:0005886">
    <property type="term" value="C:plasma membrane"/>
    <property type="evidence" value="ECO:0007669"/>
    <property type="project" value="UniProtKB-SubCell"/>
</dbReference>
<evidence type="ECO:0000256" key="15">
    <source>
        <dbReference type="ARBA" id="ARBA00043832"/>
    </source>
</evidence>
<comment type="catalytic activity">
    <reaction evidence="15">
        <text>(2R)-2,3-bisphosphoglycerate + H2O = (2R)-2-phosphoglycerate + phosphate</text>
        <dbReference type="Rhea" id="RHEA:27381"/>
        <dbReference type="ChEBI" id="CHEBI:15377"/>
        <dbReference type="ChEBI" id="CHEBI:43474"/>
        <dbReference type="ChEBI" id="CHEBI:58248"/>
        <dbReference type="ChEBI" id="CHEBI:58289"/>
        <dbReference type="EC" id="3.1.3.80"/>
    </reaction>
    <physiologicalReaction direction="left-to-right" evidence="15">
        <dbReference type="Rhea" id="RHEA:27382"/>
    </physiologicalReaction>
</comment>
<evidence type="ECO:0000256" key="6">
    <source>
        <dbReference type="ARBA" id="ARBA00022475"/>
    </source>
</evidence>
<dbReference type="GeneID" id="724619"/>
<keyword evidence="7" id="KW-0732">Signal</keyword>
<keyword evidence="9 17" id="KW-0472">Membrane</keyword>
<sequence>MTDTRSGILEKPPMASGEFVEHARYNIGSFKKINMSNIKIIAILIAIFCLTNHLVLSDYCYTDDTDPFMHFGPYTRNHIVRGAITNPHLPNCKLRQIWMLARHSISSDNNYWSPHVHELLQKYHNNISESYDLGGVHLCPKDIEKLREWKKYEFLDDDNLKLLIKQDKQDMFSLGIRFKNYFPNFFEYDSVNSLKHEYLFRGIEQLGTKDSINSFINGLFGNVTFDIKIKKKDNLLQFHNIYQPFLKHKSASQMKEFHKYIQSAEWDEMLRSISDRLGYSSPLPFTTIKSFYRTCTFETIYYGSSPWCAIFRKEDLEKIQFSEDLMSYYNSGYGQNMRQIVGCPMIKDVYNHFRNFEDGYGVDEPKGIFYFADITAIQLLLSTIGAAKDPEPLLAKNFIQARNRKWYQAHLTPLSANLVIMLFKCSKDYKVNLYLNEKPLDIDCCEHGICDWNFLRNKLEETVFNCKADICHD</sequence>
<evidence type="ECO:0000256" key="8">
    <source>
        <dbReference type="ARBA" id="ARBA00022801"/>
    </source>
</evidence>
<dbReference type="EnsemblMetazoa" id="XM_026444716">
    <property type="protein sequence ID" value="XP_026300501"/>
    <property type="gene ID" value="LOC724619"/>
</dbReference>
<dbReference type="PANTHER" id="PTHR20963">
    <property type="entry name" value="MULTIPLE INOSITOL POLYPHOSPHATE PHOSPHATASE-RELATED"/>
    <property type="match status" value="1"/>
</dbReference>
<evidence type="ECO:0000256" key="4">
    <source>
        <dbReference type="ARBA" id="ARBA00013040"/>
    </source>
</evidence>